<dbReference type="PANTHER" id="PTHR23513">
    <property type="entry name" value="INTEGRAL MEMBRANE EFFLUX PROTEIN-RELATED"/>
    <property type="match status" value="1"/>
</dbReference>
<keyword evidence="2" id="KW-0813">Transport</keyword>
<dbReference type="Gene3D" id="1.20.1250.20">
    <property type="entry name" value="MFS general substrate transporter like domains"/>
    <property type="match status" value="1"/>
</dbReference>
<feature type="transmembrane region" description="Helical" evidence="7">
    <location>
        <begin position="12"/>
        <end position="33"/>
    </location>
</feature>
<feature type="transmembrane region" description="Helical" evidence="7">
    <location>
        <begin position="215"/>
        <end position="240"/>
    </location>
</feature>
<organism evidence="10 12">
    <name type="scientific">Enterococcus silesiacus</name>
    <dbReference type="NCBI Taxonomy" id="332949"/>
    <lineage>
        <taxon>Bacteria</taxon>
        <taxon>Bacillati</taxon>
        <taxon>Bacillota</taxon>
        <taxon>Bacilli</taxon>
        <taxon>Lactobacillales</taxon>
        <taxon>Enterococcaceae</taxon>
        <taxon>Enterococcus</taxon>
    </lineage>
</organism>
<dbReference type="InterPro" id="IPR036259">
    <property type="entry name" value="MFS_trans_sf"/>
</dbReference>
<dbReference type="Proteomes" id="UP000065511">
    <property type="component" value="Chromosome"/>
</dbReference>
<dbReference type="PROSITE" id="PS50850">
    <property type="entry name" value="MFS"/>
    <property type="match status" value="1"/>
</dbReference>
<evidence type="ECO:0000259" key="8">
    <source>
        <dbReference type="PROSITE" id="PS50850"/>
    </source>
</evidence>
<accession>A0A0S3KDD2</accession>
<evidence type="ECO:0000313" key="10">
    <source>
        <dbReference type="EMBL" id="OJG91562.1"/>
    </source>
</evidence>
<feature type="transmembrane region" description="Helical" evidence="7">
    <location>
        <begin position="252"/>
        <end position="273"/>
    </location>
</feature>
<dbReference type="InterPro" id="IPR020846">
    <property type="entry name" value="MFS_dom"/>
</dbReference>
<feature type="transmembrane region" description="Helical" evidence="7">
    <location>
        <begin position="133"/>
        <end position="155"/>
    </location>
</feature>
<dbReference type="RefSeq" id="WP_071877967.1">
    <property type="nucleotide sequence ID" value="NZ_JXLC01000013.1"/>
</dbReference>
<protein>
    <submittedName>
        <fullName evidence="9">Macrolide transporter</fullName>
    </submittedName>
</protein>
<feature type="transmembrane region" description="Helical" evidence="7">
    <location>
        <begin position="369"/>
        <end position="389"/>
    </location>
</feature>
<gene>
    <name evidence="9" type="ORF">ATZ33_11970</name>
    <name evidence="10" type="ORF">RV15_GL000648</name>
</gene>
<sequence>MKKNIAFKKLVIGQMFANIGDIIYTIAVVSSVFTLTNSALAASLAPVIMTVGTVFSGLLTPVLINYATLTDILRKTQLFKTFILIGLAVYLNLKVNNENLFFLYTFIFSISFLDGCAEPISRALIPHYAAKSYLIRANSIFSTMLQIVSIGGWAVGSSLLIIFSISGLIWINVGIFAIATFAFWYLPTVSTTDNADGDRWKHLISGWQEIRKQPIIFTIVSMDILESIANTAWISAVVLVFVKDVLHVSENWWGYINATYFLGAALGSMIVFYLNVMVDKNKSKVIVISSILGGVITLLVALGGNPFLILVYSILIGVFLQVKNIPQATILQQKIDRNKLTSVYAATGILNTATFSLSSLLMGAVADTLGVNVVFVLSGILLFVVAFIARNKKELLDN</sequence>
<dbReference type="OrthoDB" id="2351575at2"/>
<evidence type="ECO:0000256" key="6">
    <source>
        <dbReference type="ARBA" id="ARBA00023136"/>
    </source>
</evidence>
<reference evidence="9 11" key="2">
    <citation type="submission" date="2015-12" db="EMBL/GenBank/DDBJ databases">
        <authorList>
            <person name="Lauer A."/>
            <person name="Humrighouse B."/>
            <person name="Loparev V."/>
            <person name="Shewmaker P.L."/>
            <person name="Whitney A.M."/>
            <person name="McLaughlin R.W."/>
        </authorList>
    </citation>
    <scope>NUCLEOTIDE SEQUENCE [LARGE SCALE GENOMIC DNA]</scope>
    <source>
        <strain evidence="9 11">LMG 23085</strain>
    </source>
</reference>
<evidence type="ECO:0000256" key="1">
    <source>
        <dbReference type="ARBA" id="ARBA00004651"/>
    </source>
</evidence>
<evidence type="ECO:0000256" key="3">
    <source>
        <dbReference type="ARBA" id="ARBA00022475"/>
    </source>
</evidence>
<evidence type="ECO:0000256" key="5">
    <source>
        <dbReference type="ARBA" id="ARBA00022989"/>
    </source>
</evidence>
<evidence type="ECO:0000256" key="4">
    <source>
        <dbReference type="ARBA" id="ARBA00022692"/>
    </source>
</evidence>
<evidence type="ECO:0000256" key="2">
    <source>
        <dbReference type="ARBA" id="ARBA00022448"/>
    </source>
</evidence>
<evidence type="ECO:0000313" key="11">
    <source>
        <dbReference type="Proteomes" id="UP000065511"/>
    </source>
</evidence>
<evidence type="ECO:0000313" key="9">
    <source>
        <dbReference type="EMBL" id="ALS02073.1"/>
    </source>
</evidence>
<keyword evidence="4 7" id="KW-0812">Transmembrane</keyword>
<dbReference type="CDD" id="cd06173">
    <property type="entry name" value="MFS_MefA_like"/>
    <property type="match status" value="1"/>
</dbReference>
<dbReference type="GO" id="GO:0022857">
    <property type="term" value="F:transmembrane transporter activity"/>
    <property type="evidence" value="ECO:0007669"/>
    <property type="project" value="InterPro"/>
</dbReference>
<evidence type="ECO:0000313" key="12">
    <source>
        <dbReference type="Proteomes" id="UP000183039"/>
    </source>
</evidence>
<dbReference type="EMBL" id="CP013614">
    <property type="protein sequence ID" value="ALS02073.1"/>
    <property type="molecule type" value="Genomic_DNA"/>
</dbReference>
<feature type="domain" description="Major facilitator superfamily (MFS) profile" evidence="8">
    <location>
        <begin position="216"/>
        <end position="398"/>
    </location>
</feature>
<dbReference type="Proteomes" id="UP000183039">
    <property type="component" value="Unassembled WGS sequence"/>
</dbReference>
<feature type="transmembrane region" description="Helical" evidence="7">
    <location>
        <begin position="161"/>
        <end position="186"/>
    </location>
</feature>
<dbReference type="PANTHER" id="PTHR23513:SF19">
    <property type="entry name" value="MAJOR FACILITATOR SUPERFAMILY (MFS) PROFILE DOMAIN-CONTAINING PROTEIN"/>
    <property type="match status" value="1"/>
</dbReference>
<keyword evidence="5 7" id="KW-1133">Transmembrane helix</keyword>
<evidence type="ECO:0000256" key="7">
    <source>
        <dbReference type="SAM" id="Phobius"/>
    </source>
</evidence>
<proteinExistence type="predicted"/>
<comment type="subcellular location">
    <subcellularLocation>
        <location evidence="1">Cell membrane</location>
        <topology evidence="1">Multi-pass membrane protein</topology>
    </subcellularLocation>
</comment>
<dbReference type="AlphaFoldDB" id="A0A0S3KDD2"/>
<dbReference type="GO" id="GO:0005886">
    <property type="term" value="C:plasma membrane"/>
    <property type="evidence" value="ECO:0007669"/>
    <property type="project" value="UniProtKB-SubCell"/>
</dbReference>
<feature type="transmembrane region" description="Helical" evidence="7">
    <location>
        <begin position="285"/>
        <end position="303"/>
    </location>
</feature>
<reference evidence="10 12" key="1">
    <citation type="submission" date="2014-12" db="EMBL/GenBank/DDBJ databases">
        <title>Draft genome sequences of 29 type strains of Enterococci.</title>
        <authorList>
            <person name="Zhong Z."/>
            <person name="Sun Z."/>
            <person name="Liu W."/>
            <person name="Zhang W."/>
            <person name="Zhang H."/>
        </authorList>
    </citation>
    <scope>NUCLEOTIDE SEQUENCE [LARGE SCALE GENOMIC DNA]</scope>
    <source>
        <strain evidence="10 12">DSM 22801</strain>
    </source>
</reference>
<dbReference type="Pfam" id="PF07690">
    <property type="entry name" value="MFS_1"/>
    <property type="match status" value="1"/>
</dbReference>
<name>A0A0S3KDD2_9ENTE</name>
<dbReference type="SUPFAM" id="SSF103473">
    <property type="entry name" value="MFS general substrate transporter"/>
    <property type="match status" value="1"/>
</dbReference>
<keyword evidence="11" id="KW-1185">Reference proteome</keyword>
<dbReference type="InterPro" id="IPR011701">
    <property type="entry name" value="MFS"/>
</dbReference>
<dbReference type="KEGG" id="ess:ATZ33_11970"/>
<feature type="transmembrane region" description="Helical" evidence="7">
    <location>
        <begin position="343"/>
        <end position="363"/>
    </location>
</feature>
<keyword evidence="3" id="KW-1003">Cell membrane</keyword>
<keyword evidence="6 7" id="KW-0472">Membrane</keyword>
<dbReference type="EMBL" id="JXLC01000013">
    <property type="protein sequence ID" value="OJG91562.1"/>
    <property type="molecule type" value="Genomic_DNA"/>
</dbReference>
<feature type="transmembrane region" description="Helical" evidence="7">
    <location>
        <begin position="39"/>
        <end position="66"/>
    </location>
</feature>